<accession>A0A177ZMX2</accession>
<name>A0A177ZMX2_9BACI</name>
<comment type="caution">
    <text evidence="1">The sequence shown here is derived from an EMBL/GenBank/DDBJ whole genome shotgun (WGS) entry which is preliminary data.</text>
</comment>
<dbReference type="AlphaFoldDB" id="A0A177ZMX2"/>
<gene>
    <name evidence="1" type="ORF">ABB05_14195</name>
</gene>
<reference evidence="1 2" key="1">
    <citation type="submission" date="2015-05" db="EMBL/GenBank/DDBJ databases">
        <title>Comparison of genome.</title>
        <authorList>
            <person name="Zheng Z."/>
            <person name="Sun M."/>
        </authorList>
    </citation>
    <scope>NUCLEOTIDE SEQUENCE [LARGE SCALE GENOMIC DNA]</scope>
    <source>
        <strain evidence="1 2">G25-74</strain>
    </source>
</reference>
<proteinExistence type="predicted"/>
<evidence type="ECO:0000313" key="2">
    <source>
        <dbReference type="Proteomes" id="UP000077881"/>
    </source>
</evidence>
<dbReference type="OrthoDB" id="7014670at2"/>
<keyword evidence="2" id="KW-1185">Reference proteome</keyword>
<organism evidence="1 2">
    <name type="scientific">Lederbergia galactosidilytica</name>
    <dbReference type="NCBI Taxonomy" id="217031"/>
    <lineage>
        <taxon>Bacteria</taxon>
        <taxon>Bacillati</taxon>
        <taxon>Bacillota</taxon>
        <taxon>Bacilli</taxon>
        <taxon>Bacillales</taxon>
        <taxon>Bacillaceae</taxon>
        <taxon>Lederbergia</taxon>
    </lineage>
</organism>
<evidence type="ECO:0000313" key="1">
    <source>
        <dbReference type="EMBL" id="OAK69114.1"/>
    </source>
</evidence>
<dbReference type="PATRIC" id="fig|217031.6.peg.3051"/>
<protein>
    <submittedName>
        <fullName evidence="1">Uncharacterized protein</fullName>
    </submittedName>
</protein>
<dbReference type="RefSeq" id="WP_064468382.1">
    <property type="nucleotide sequence ID" value="NZ_LDJR01000054.1"/>
</dbReference>
<dbReference type="Proteomes" id="UP000077881">
    <property type="component" value="Unassembled WGS sequence"/>
</dbReference>
<dbReference type="EMBL" id="LDJR01000054">
    <property type="protein sequence ID" value="OAK69114.1"/>
    <property type="molecule type" value="Genomic_DNA"/>
</dbReference>
<sequence length="231" mass="26712">MSGYTLKLDNFGQVQKEDDLSFIGGQPRIPENLDIPSCSLCGSEQTFFFQIAFPEGHSWQEFSMAVFQCTNCANEEELIPEMLDVPLKGADIPKEFLKDYQRHFRILVFRTSAAIKPRQDYQEKIMFKRWVFETTTKKDEMNKVGGQPLWLIEDEAPATYNGEISMTFLMQLGEGFEFELTENAPPQMRIGLRGDPEPSPNRYYELFLANQLYFFGTTEMTDPMVYVVTQI</sequence>